<organism evidence="2 3">
    <name type="scientific">Pseudomonas aeruginosa</name>
    <dbReference type="NCBI Taxonomy" id="287"/>
    <lineage>
        <taxon>Bacteria</taxon>
        <taxon>Pseudomonadati</taxon>
        <taxon>Pseudomonadota</taxon>
        <taxon>Gammaproteobacteria</taxon>
        <taxon>Pseudomonadales</taxon>
        <taxon>Pseudomonadaceae</taxon>
        <taxon>Pseudomonas</taxon>
    </lineage>
</organism>
<dbReference type="RefSeq" id="WP_016561652.1">
    <property type="nucleotide sequence ID" value="NZ_AP031604.1"/>
</dbReference>
<proteinExistence type="predicted"/>
<dbReference type="EMBL" id="NSNE01000012">
    <property type="protein sequence ID" value="RPM12125.1"/>
    <property type="molecule type" value="Genomic_DNA"/>
</dbReference>
<sequence length="90" mass="10119">MSMEMIDIAKKLLASSIDGKTFSEEFFKTWRSERDSGVLAQDDASLGRCLSLMFGLADSFTEGKKERPGELTEGELKIALSDLLKEYKYI</sequence>
<accession>A0A659BNI5</accession>
<dbReference type="Proteomes" id="UP000284767">
    <property type="component" value="Unassembled WGS sequence"/>
</dbReference>
<dbReference type="SMR" id="A0A659BNI5"/>
<dbReference type="GO" id="GO:0030153">
    <property type="term" value="P:bacteriocin immunity"/>
    <property type="evidence" value="ECO:0007669"/>
    <property type="project" value="InterPro"/>
</dbReference>
<name>A0A659BNI5_PSEAI</name>
<dbReference type="GO" id="GO:0015643">
    <property type="term" value="F:toxic substance binding"/>
    <property type="evidence" value="ECO:0007669"/>
    <property type="project" value="InterPro"/>
</dbReference>
<dbReference type="Pfam" id="PF09204">
    <property type="entry name" value="Colicin_immun"/>
    <property type="match status" value="1"/>
</dbReference>
<dbReference type="Gene3D" id="1.20.120.650">
    <property type="entry name" value="Colicin D"/>
    <property type="match status" value="1"/>
</dbReference>
<reference evidence="2 3" key="2">
    <citation type="submission" date="2019-01" db="EMBL/GenBank/DDBJ databases">
        <title>The Pseudomonas aeruginosa pan-genome provides new insights on its population structure, horizontal gene transfer and pathogenicity.</title>
        <authorList>
            <person name="Freschi L."/>
            <person name="Vincent A.T."/>
            <person name="Jeukens J."/>
            <person name="Emond-Rheault J.-G."/>
            <person name="Kukavica-Ibrulj I."/>
            <person name="Dupont M.-J."/>
            <person name="Charette S.J."/>
            <person name="Boyle B."/>
            <person name="Levesque R.C."/>
        </authorList>
    </citation>
    <scope>NUCLEOTIDE SEQUENCE [LARGE SCALE GENOMIC DNA]</scope>
    <source>
        <strain evidence="2 3">PA-W36</strain>
    </source>
</reference>
<comment type="caution">
    <text evidence="2">The sequence shown here is derived from an EMBL/GenBank/DDBJ whole genome shotgun (WGS) entry which is preliminary data.</text>
</comment>
<reference evidence="2 3" key="1">
    <citation type="submission" date="2017-08" db="EMBL/GenBank/DDBJ databases">
        <authorList>
            <person name="Feschi L."/>
            <person name="Jeukens J."/>
            <person name="Emond-Rheault J.-G."/>
            <person name="Kukavica-Ibrulj I."/>
            <person name="Boyle B."/>
            <person name="Levesque R.C."/>
        </authorList>
    </citation>
    <scope>NUCLEOTIDE SEQUENCE [LARGE SCALE GENOMIC DNA]</scope>
    <source>
        <strain evidence="2 3">PA-W36</strain>
    </source>
</reference>
<dbReference type="InterPro" id="IPR036471">
    <property type="entry name" value="Colicin_D_sf"/>
</dbReference>
<dbReference type="InterPro" id="IPR015287">
    <property type="entry name" value="Colicin_D_immunity_dom"/>
</dbReference>
<dbReference type="SUPFAM" id="SSF101125">
    <property type="entry name" value="Colicin D immunity protein"/>
    <property type="match status" value="1"/>
</dbReference>
<dbReference type="AlphaFoldDB" id="A0A659BNI5"/>
<evidence type="ECO:0000313" key="2">
    <source>
        <dbReference type="EMBL" id="RPM12125.1"/>
    </source>
</evidence>
<feature type="domain" description="Colicin D immunity protein" evidence="1">
    <location>
        <begin position="1"/>
        <end position="85"/>
    </location>
</feature>
<evidence type="ECO:0000313" key="3">
    <source>
        <dbReference type="Proteomes" id="UP000284767"/>
    </source>
</evidence>
<protein>
    <recommendedName>
        <fullName evidence="1">Colicin D immunity protein domain-containing protein</fullName>
    </recommendedName>
</protein>
<evidence type="ECO:0000259" key="1">
    <source>
        <dbReference type="Pfam" id="PF09204"/>
    </source>
</evidence>
<gene>
    <name evidence="2" type="ORF">IPC1295_19735</name>
</gene>